<evidence type="ECO:0000313" key="1">
    <source>
        <dbReference type="EMBL" id="UWZ81742.1"/>
    </source>
</evidence>
<organism evidence="1 2">
    <name type="scientific">Occallatibacter riparius</name>
    <dbReference type="NCBI Taxonomy" id="1002689"/>
    <lineage>
        <taxon>Bacteria</taxon>
        <taxon>Pseudomonadati</taxon>
        <taxon>Acidobacteriota</taxon>
        <taxon>Terriglobia</taxon>
        <taxon>Terriglobales</taxon>
        <taxon>Acidobacteriaceae</taxon>
        <taxon>Occallatibacter</taxon>
    </lineage>
</organism>
<proteinExistence type="predicted"/>
<keyword evidence="2" id="KW-1185">Reference proteome</keyword>
<dbReference type="Proteomes" id="UP001059380">
    <property type="component" value="Chromosome"/>
</dbReference>
<evidence type="ECO:0000313" key="2">
    <source>
        <dbReference type="Proteomes" id="UP001059380"/>
    </source>
</evidence>
<dbReference type="EMBL" id="CP093313">
    <property type="protein sequence ID" value="UWZ81742.1"/>
    <property type="molecule type" value="Genomic_DNA"/>
</dbReference>
<dbReference type="KEGG" id="orp:MOP44_14225"/>
<sequence length="830" mass="89710">MTQPLTEPRNRLVKVIGPPFVVNGIDFVELKSVDAKTLYVHFLNTVDIKPASPAEVQATISGGDRIQGINTREVHPSDWSVDPAGRPVLAVHVDKPGDFSTYTLTLTTDTPSASGPPNTLDPLPALDPMYSSATFSFKVLCPSDFDCNPKSTCCAPDDPPLPAIDYTAKDFQSFKLALTDFSAQRYPSWQERSEADFGVMFMEALCQVADELSYLQDRVAAEASLLSATQRRSLVNMARLVDYEPTPALSASTTVQCNVVGNTVPAGQLISAMTPDGVIVPFEIGTSLNDKTSYAVSPLWNDGIQPYWFDDDQQCLKCGSTQMYILNHGYKFEAQILANNPMPLLIQTDLPGESIREVVNLTSATELWDPLYLTGGSPTPVTFITWGPADALKREHDLTLTHLAGNLLHATQGQRFSETFAIGSAPAGAIAMPLAIARYGPNGTDSAPNWVFRYPLSRSSAKSGRLAWLPSANANDSSIDPDLAEPIPEIILNRTLPEPDSFQFATSLLDATATETAFTVDSAAWRVVATDNFGTPTQWEYDGDQGDTLRFGDGTFGTDLNEGDVFSVTYRIGMGAAGNLAAGAIQNVAPSASGYLSGVRNPFAVTNGADAETAQHIQRMAPQAFRASQFRAVIPSDYEAAAEKLPWVLKAGTSFRWTGSWLTVFTTVDPGAGQSSGANVTLAEQEQLIDLLNRRRLAGYESYAPPPTLMSIDLQITVCVKDGWLSSDVEAGVLARLADAKLPDGTAGFFFADRFTFGTPLYRSNLEAAIQSVDGVNGVLDIEYRQRGASNVFQPLPDVLQFGSNQILRVANDPDYPERGTIRVFPEGGR</sequence>
<accession>A0A9J7BLH6</accession>
<dbReference type="RefSeq" id="WP_260790614.1">
    <property type="nucleotide sequence ID" value="NZ_CP093313.1"/>
</dbReference>
<name>A0A9J7BLH6_9BACT</name>
<protein>
    <submittedName>
        <fullName evidence="1">Baseplate J/gp47 family protein</fullName>
    </submittedName>
</protein>
<gene>
    <name evidence="1" type="ORF">MOP44_14225</name>
</gene>
<reference evidence="1" key="1">
    <citation type="submission" date="2021-04" db="EMBL/GenBank/DDBJ databases">
        <title>Phylogenetic analysis of Acidobacteriaceae.</title>
        <authorList>
            <person name="Qiu L."/>
            <person name="Zhang Q."/>
        </authorList>
    </citation>
    <scope>NUCLEOTIDE SEQUENCE</scope>
    <source>
        <strain evidence="1">DSM 25168</strain>
    </source>
</reference>
<dbReference type="AlphaFoldDB" id="A0A9J7BLH6"/>